<dbReference type="Proteomes" id="UP000031366">
    <property type="component" value="Unassembled WGS sequence"/>
</dbReference>
<gene>
    <name evidence="1" type="ORF">U732_1134</name>
</gene>
<sequence length="84" mass="9634">MIESLIEFKKPRQKMWGILKGKTLIELPYGHETDGEGEELKSYATNCYEDALEQAHTLLAQGTGTKNIQVVEFVPYDYIMQPRV</sequence>
<dbReference type="OrthoDB" id="1911755at2"/>
<dbReference type="AlphaFoldDB" id="A0A0C1UJ92"/>
<evidence type="ECO:0000313" key="1">
    <source>
        <dbReference type="EMBL" id="KIE47345.1"/>
    </source>
</evidence>
<protein>
    <submittedName>
        <fullName evidence="1">Uncharacterized protein</fullName>
    </submittedName>
</protein>
<name>A0A0C1UJ92_9CLOT</name>
<organism evidence="1 2">
    <name type="scientific">Clostridium argentinense CDC 2741</name>
    <dbReference type="NCBI Taxonomy" id="1418104"/>
    <lineage>
        <taxon>Bacteria</taxon>
        <taxon>Bacillati</taxon>
        <taxon>Bacillota</taxon>
        <taxon>Clostridia</taxon>
        <taxon>Eubacteriales</taxon>
        <taxon>Clostridiaceae</taxon>
        <taxon>Clostridium</taxon>
    </lineage>
</organism>
<reference evidence="1 2" key="1">
    <citation type="journal article" date="2015" name="Infect. Genet. Evol.">
        <title>Genomic sequences of six botulinum neurotoxin-producing strains representing three clostridial species illustrate the mobility and diversity of botulinum neurotoxin genes.</title>
        <authorList>
            <person name="Smith T.J."/>
            <person name="Hill K.K."/>
            <person name="Xie G."/>
            <person name="Foley B.T."/>
            <person name="Williamson C.H."/>
            <person name="Foster J.T."/>
            <person name="Johnson S.L."/>
            <person name="Chertkov O."/>
            <person name="Teshima H."/>
            <person name="Gibbons H.S."/>
            <person name="Johnsky L.A."/>
            <person name="Karavis M.A."/>
            <person name="Smith L.A."/>
        </authorList>
    </citation>
    <scope>NUCLEOTIDE SEQUENCE [LARGE SCALE GENOMIC DNA]</scope>
    <source>
        <strain evidence="1 2">CDC 2741</strain>
    </source>
</reference>
<comment type="caution">
    <text evidence="1">The sequence shown here is derived from an EMBL/GenBank/DDBJ whole genome shotgun (WGS) entry which is preliminary data.</text>
</comment>
<keyword evidence="2" id="KW-1185">Reference proteome</keyword>
<dbReference type="EMBL" id="AYSO01000015">
    <property type="protein sequence ID" value="KIE47345.1"/>
    <property type="molecule type" value="Genomic_DNA"/>
</dbReference>
<dbReference type="STRING" id="29341.RSJ17_14520"/>
<evidence type="ECO:0000313" key="2">
    <source>
        <dbReference type="Proteomes" id="UP000031366"/>
    </source>
</evidence>
<proteinExistence type="predicted"/>
<dbReference type="RefSeq" id="WP_039631921.1">
    <property type="nucleotide sequence ID" value="NZ_AYSO01000015.1"/>
</dbReference>
<accession>A0A0C1UJ92</accession>